<evidence type="ECO:0000313" key="3">
    <source>
        <dbReference type="Proteomes" id="UP000195772"/>
    </source>
</evidence>
<proteinExistence type="predicted"/>
<organism evidence="2 3">
    <name type="scientific">Alistipes onderdonkii</name>
    <dbReference type="NCBI Taxonomy" id="328813"/>
    <lineage>
        <taxon>Bacteria</taxon>
        <taxon>Pseudomonadati</taxon>
        <taxon>Bacteroidota</taxon>
        <taxon>Bacteroidia</taxon>
        <taxon>Bacteroidales</taxon>
        <taxon>Rikenellaceae</taxon>
        <taxon>Alistipes</taxon>
    </lineage>
</organism>
<dbReference type="EMBL" id="NFHB01000005">
    <property type="protein sequence ID" value="OUN03159.1"/>
    <property type="molecule type" value="Genomic_DNA"/>
</dbReference>
<accession>A0A1Y3R0J1</accession>
<dbReference type="RefSeq" id="WP_087402451.1">
    <property type="nucleotide sequence ID" value="NZ_NFHB01000005.1"/>
</dbReference>
<name>A0A1Y3R0J1_9BACT</name>
<feature type="transmembrane region" description="Helical" evidence="1">
    <location>
        <begin position="53"/>
        <end position="70"/>
    </location>
</feature>
<comment type="caution">
    <text evidence="2">The sequence shown here is derived from an EMBL/GenBank/DDBJ whole genome shotgun (WGS) entry which is preliminary data.</text>
</comment>
<keyword evidence="1" id="KW-0812">Transmembrane</keyword>
<dbReference type="OrthoDB" id="1496132at2"/>
<protein>
    <submittedName>
        <fullName evidence="2">Uncharacterized protein</fullName>
    </submittedName>
</protein>
<sequence length="184" mass="21595">MRPIKIRHDRICLKPFSIEWVNYHCFSILLIISGIFFSCYFVRDLIQGFRDRYWLAALLLFGAGFALHVLQRRKLKFKSIPLSGQHDGLKDRIRKLLSDEGWRIEYDNQRYLQAANRKGIPYLDCDLLILSWRSDEIRWALVYDPWYNIAGGIFTFNRYGRKTVKAIKALAAEPAETPAPRKLG</sequence>
<reference evidence="3" key="1">
    <citation type="submission" date="2017-04" db="EMBL/GenBank/DDBJ databases">
        <title>Function of individual gut microbiota members based on whole genome sequencing of pure cultures obtained from chicken caecum.</title>
        <authorList>
            <person name="Medvecky M."/>
            <person name="Cejkova D."/>
            <person name="Polansky O."/>
            <person name="Karasova D."/>
            <person name="Kubasova T."/>
            <person name="Cizek A."/>
            <person name="Rychlik I."/>
        </authorList>
    </citation>
    <scope>NUCLEOTIDE SEQUENCE [LARGE SCALE GENOMIC DNA]</scope>
    <source>
        <strain evidence="3">An90</strain>
    </source>
</reference>
<dbReference type="AlphaFoldDB" id="A0A1Y3R0J1"/>
<evidence type="ECO:0000313" key="2">
    <source>
        <dbReference type="EMBL" id="OUN03159.1"/>
    </source>
</evidence>
<feature type="transmembrane region" description="Helical" evidence="1">
    <location>
        <begin position="21"/>
        <end position="41"/>
    </location>
</feature>
<dbReference type="Proteomes" id="UP000195772">
    <property type="component" value="Unassembled WGS sequence"/>
</dbReference>
<gene>
    <name evidence="2" type="ORF">B5G41_08945</name>
</gene>
<keyword evidence="1" id="KW-1133">Transmembrane helix</keyword>
<evidence type="ECO:0000256" key="1">
    <source>
        <dbReference type="SAM" id="Phobius"/>
    </source>
</evidence>
<keyword evidence="1" id="KW-0472">Membrane</keyword>